<evidence type="ECO:0000313" key="4">
    <source>
        <dbReference type="Proteomes" id="UP001172630"/>
    </source>
</evidence>
<dbReference type="Pfam" id="PF07885">
    <property type="entry name" value="Ion_trans_2"/>
    <property type="match status" value="1"/>
</dbReference>
<dbReference type="Gene3D" id="1.10.287.70">
    <property type="match status" value="1"/>
</dbReference>
<keyword evidence="3" id="KW-0407">Ion channel</keyword>
<dbReference type="InterPro" id="IPR013099">
    <property type="entry name" value="K_chnl_dom"/>
</dbReference>
<keyword evidence="3" id="KW-0406">Ion transport</keyword>
<accession>A0ABT7KDC4</accession>
<comment type="caution">
    <text evidence="3">The sequence shown here is derived from an EMBL/GenBank/DDBJ whole genome shotgun (WGS) entry which is preliminary data.</text>
</comment>
<dbReference type="SUPFAM" id="SSF81324">
    <property type="entry name" value="Voltage-gated potassium channels"/>
    <property type="match status" value="1"/>
</dbReference>
<organism evidence="3 4">
    <name type="scientific">Rhizobium calliandrae</name>
    <dbReference type="NCBI Taxonomy" id="1312182"/>
    <lineage>
        <taxon>Bacteria</taxon>
        <taxon>Pseudomonadati</taxon>
        <taxon>Pseudomonadota</taxon>
        <taxon>Alphaproteobacteria</taxon>
        <taxon>Hyphomicrobiales</taxon>
        <taxon>Rhizobiaceae</taxon>
        <taxon>Rhizobium/Agrobacterium group</taxon>
        <taxon>Rhizobium</taxon>
    </lineage>
</organism>
<keyword evidence="1" id="KW-1133">Transmembrane helix</keyword>
<keyword evidence="1" id="KW-0472">Membrane</keyword>
<reference evidence="3" key="1">
    <citation type="submission" date="2023-06" db="EMBL/GenBank/DDBJ databases">
        <title>Phylogenetic Diversity of Rhizobium strains.</title>
        <authorList>
            <person name="Moura F.T."/>
            <person name="Helene L.C.F."/>
            <person name="Hungria M."/>
        </authorList>
    </citation>
    <scope>NUCLEOTIDE SEQUENCE</scope>
    <source>
        <strain evidence="3">CCGE524</strain>
    </source>
</reference>
<evidence type="ECO:0000259" key="2">
    <source>
        <dbReference type="Pfam" id="PF07885"/>
    </source>
</evidence>
<keyword evidence="4" id="KW-1185">Reference proteome</keyword>
<dbReference type="RefSeq" id="WP_285878983.1">
    <property type="nucleotide sequence ID" value="NZ_JARFYN010000010.1"/>
</dbReference>
<keyword evidence="3" id="KW-0813">Transport</keyword>
<dbReference type="EMBL" id="JARFYN010000010">
    <property type="protein sequence ID" value="MDL2405963.1"/>
    <property type="molecule type" value="Genomic_DNA"/>
</dbReference>
<proteinExistence type="predicted"/>
<evidence type="ECO:0000313" key="3">
    <source>
        <dbReference type="EMBL" id="MDL2405963.1"/>
    </source>
</evidence>
<gene>
    <name evidence="3" type="ORF">PY650_09850</name>
</gene>
<keyword evidence="1" id="KW-0812">Transmembrane</keyword>
<dbReference type="Proteomes" id="UP001172630">
    <property type="component" value="Unassembled WGS sequence"/>
</dbReference>
<sequence>MVLAQFLLAGIVSLGNIAIHAIIMAPLMVTVDRALRWRHQRPEVWLAVVMTVTVSVLMIAHAVEVTLWAATYATFDIAPPGADVLYFAFVNYTTLGYGDVLPREGWRLLGPITAMNGVLLFGWSAAVIFEVLTRAMQQRDEAK</sequence>
<feature type="transmembrane region" description="Helical" evidence="1">
    <location>
        <begin position="6"/>
        <end position="31"/>
    </location>
</feature>
<feature type="domain" description="Potassium channel" evidence="2">
    <location>
        <begin position="79"/>
        <end position="133"/>
    </location>
</feature>
<evidence type="ECO:0000256" key="1">
    <source>
        <dbReference type="SAM" id="Phobius"/>
    </source>
</evidence>
<protein>
    <submittedName>
        <fullName evidence="3">Potassium channel family protein</fullName>
    </submittedName>
</protein>
<dbReference type="GO" id="GO:0034220">
    <property type="term" value="P:monoatomic ion transmembrane transport"/>
    <property type="evidence" value="ECO:0007669"/>
    <property type="project" value="UniProtKB-KW"/>
</dbReference>
<name>A0ABT7KDC4_9HYPH</name>
<feature type="transmembrane region" description="Helical" evidence="1">
    <location>
        <begin position="108"/>
        <end position="129"/>
    </location>
</feature>
<feature type="transmembrane region" description="Helical" evidence="1">
    <location>
        <begin position="43"/>
        <end position="63"/>
    </location>
</feature>